<proteinExistence type="predicted"/>
<dbReference type="Proteomes" id="UP000255036">
    <property type="component" value="Unassembled WGS sequence"/>
</dbReference>
<evidence type="ECO:0000313" key="1">
    <source>
        <dbReference type="EMBL" id="RDU23791.1"/>
    </source>
</evidence>
<dbReference type="AlphaFoldDB" id="A0A371AW79"/>
<reference evidence="1 2" key="1">
    <citation type="submission" date="2018-07" db="EMBL/GenBank/DDBJ databases">
        <title>Anaerosacharophilus polymeroproducens gen. nov. sp. nov., an anaerobic bacterium isolated from salt field.</title>
        <authorList>
            <person name="Kim W."/>
            <person name="Yang S.-H."/>
            <person name="Oh J."/>
            <person name="Lee J.-H."/>
            <person name="Kwon K.K."/>
        </authorList>
    </citation>
    <scope>NUCLEOTIDE SEQUENCE [LARGE SCALE GENOMIC DNA]</scope>
    <source>
        <strain evidence="1 2">MCWD5</strain>
    </source>
</reference>
<gene>
    <name evidence="1" type="ORF">DWV06_08005</name>
</gene>
<sequence>MIQGRNMICGKKFIKVGVICILLMLICSGCNMKTKKYLIPSTALFAQTNGQDGLVSKIKEMNKDQKFCTDIRKTDDGGVLLVLTEEQKKNMQSQYLKNMKKFADGIKGLGDTIEINKDYTEITYYATFKTFSTLDIGAVMFYLAGYQCLQIPEKGEWSLNVTIINSETNKIVKQIEFPKENLDIVGEDWK</sequence>
<protein>
    <submittedName>
        <fullName evidence="1">Uncharacterized protein</fullName>
    </submittedName>
</protein>
<name>A0A371AW79_9FIRM</name>
<organism evidence="1 2">
    <name type="scientific">Anaerosacchariphilus polymeriproducens</name>
    <dbReference type="NCBI Taxonomy" id="1812858"/>
    <lineage>
        <taxon>Bacteria</taxon>
        <taxon>Bacillati</taxon>
        <taxon>Bacillota</taxon>
        <taxon>Clostridia</taxon>
        <taxon>Lachnospirales</taxon>
        <taxon>Lachnospiraceae</taxon>
        <taxon>Anaerosacchariphilus</taxon>
    </lineage>
</organism>
<dbReference type="EMBL" id="QRCT01000019">
    <property type="protein sequence ID" value="RDU23791.1"/>
    <property type="molecule type" value="Genomic_DNA"/>
</dbReference>
<dbReference type="RefSeq" id="WP_115481660.1">
    <property type="nucleotide sequence ID" value="NZ_QRCT01000019.1"/>
</dbReference>
<evidence type="ECO:0000313" key="2">
    <source>
        <dbReference type="Proteomes" id="UP000255036"/>
    </source>
</evidence>
<accession>A0A371AW79</accession>
<comment type="caution">
    <text evidence="1">The sequence shown here is derived from an EMBL/GenBank/DDBJ whole genome shotgun (WGS) entry which is preliminary data.</text>
</comment>
<keyword evidence="2" id="KW-1185">Reference proteome</keyword>